<dbReference type="Proteomes" id="UP000500930">
    <property type="component" value="Chromosome"/>
</dbReference>
<evidence type="ECO:0000313" key="7">
    <source>
        <dbReference type="EMBL" id="QJC27591.1"/>
    </source>
</evidence>
<comment type="function">
    <text evidence="6">Specifically methylates the N4 position of cytidine in position 1402 (C1402) of 16S rRNA.</text>
</comment>
<keyword evidence="8" id="KW-1185">Reference proteome</keyword>
<dbReference type="InterPro" id="IPR002903">
    <property type="entry name" value="RsmH"/>
</dbReference>
<evidence type="ECO:0000256" key="5">
    <source>
        <dbReference type="ARBA" id="ARBA00022691"/>
    </source>
</evidence>
<evidence type="ECO:0000256" key="6">
    <source>
        <dbReference type="HAMAP-Rule" id="MF_01007"/>
    </source>
</evidence>
<feature type="binding site" evidence="6">
    <location>
        <begin position="32"/>
        <end position="34"/>
    </location>
    <ligand>
        <name>S-adenosyl-L-methionine</name>
        <dbReference type="ChEBI" id="CHEBI:59789"/>
    </ligand>
</feature>
<evidence type="ECO:0000256" key="1">
    <source>
        <dbReference type="ARBA" id="ARBA00010396"/>
    </source>
</evidence>
<evidence type="ECO:0000256" key="4">
    <source>
        <dbReference type="ARBA" id="ARBA00022679"/>
    </source>
</evidence>
<reference evidence="7 8" key="1">
    <citation type="journal article" date="2020" name="Pathogens">
        <title>First Whole Genome Sequence of Anaplasma platys, an Obligate Intracellular Rickettsial Pathogen of Dogs.</title>
        <authorList>
            <person name="Llanes A."/>
            <person name="Rajeev S."/>
        </authorList>
    </citation>
    <scope>NUCLEOTIDE SEQUENCE [LARGE SCALE GENOMIC DNA]</scope>
    <source>
        <strain evidence="7 8">S3</strain>
    </source>
</reference>
<dbReference type="GO" id="GO:0070475">
    <property type="term" value="P:rRNA base methylation"/>
    <property type="evidence" value="ECO:0007669"/>
    <property type="project" value="UniProtKB-UniRule"/>
</dbReference>
<dbReference type="Gene3D" id="3.40.50.150">
    <property type="entry name" value="Vaccinia Virus protein VP39"/>
    <property type="match status" value="1"/>
</dbReference>
<dbReference type="AlphaFoldDB" id="A0A858PYB6"/>
<feature type="binding site" evidence="6">
    <location>
        <position position="51"/>
    </location>
    <ligand>
        <name>S-adenosyl-L-methionine</name>
        <dbReference type="ChEBI" id="CHEBI:59789"/>
    </ligand>
</feature>
<evidence type="ECO:0000256" key="2">
    <source>
        <dbReference type="ARBA" id="ARBA00022552"/>
    </source>
</evidence>
<name>A0A858PYB6_9RICK</name>
<protein>
    <recommendedName>
        <fullName evidence="6">Ribosomal RNA small subunit methyltransferase H</fullName>
        <ecNumber evidence="6">2.1.1.199</ecNumber>
    </recommendedName>
    <alternativeName>
        <fullName evidence="6">16S rRNA m(4)C1402 methyltransferase</fullName>
    </alternativeName>
    <alternativeName>
        <fullName evidence="6">rRNA (cytosine-N(4)-)-methyltransferase RsmH</fullName>
    </alternativeName>
</protein>
<comment type="subcellular location">
    <subcellularLocation>
        <location evidence="6">Cytoplasm</location>
    </subcellularLocation>
</comment>
<evidence type="ECO:0000313" key="8">
    <source>
        <dbReference type="Proteomes" id="UP000500930"/>
    </source>
</evidence>
<keyword evidence="2 6" id="KW-0698">rRNA processing</keyword>
<dbReference type="HAMAP" id="MF_01007">
    <property type="entry name" value="16SrRNA_methyltr_H"/>
    <property type="match status" value="1"/>
</dbReference>
<comment type="catalytic activity">
    <reaction evidence="6">
        <text>cytidine(1402) in 16S rRNA + S-adenosyl-L-methionine = N(4)-methylcytidine(1402) in 16S rRNA + S-adenosyl-L-homocysteine + H(+)</text>
        <dbReference type="Rhea" id="RHEA:42928"/>
        <dbReference type="Rhea" id="RHEA-COMP:10286"/>
        <dbReference type="Rhea" id="RHEA-COMP:10287"/>
        <dbReference type="ChEBI" id="CHEBI:15378"/>
        <dbReference type="ChEBI" id="CHEBI:57856"/>
        <dbReference type="ChEBI" id="CHEBI:59789"/>
        <dbReference type="ChEBI" id="CHEBI:74506"/>
        <dbReference type="ChEBI" id="CHEBI:82748"/>
        <dbReference type="EC" id="2.1.1.199"/>
    </reaction>
</comment>
<sequence length="296" mass="32851">MDSHNPVMLNEMLEALSPKNGGSYIDATFGAGGYSQGILQCSESSRILAIDRDPTAKKFYTKLAGQFPGRIKFANATFGSLKEIALSHGFEKVDGAVFDVGVSTMQLSDPERGFSFMKDGPLDMRMNNESTGKSAETFVNTASEKDIADVIFRYGGERFSRKVARAIVDTRCKTRITRTSELAAIVRSVVFRSRANPIDPATRTFQAIRIWVNDELSELKKGLMAASDILNNNGRIVVVSFHSLEDRIAKNIFHDLCNQGFGLVNKKVVRPTNAEIDRNIRARSAKLRAIERKEVY</sequence>
<dbReference type="KEGG" id="aplt:ANPL_02625"/>
<dbReference type="EC" id="2.1.1.199" evidence="6"/>
<dbReference type="PIRSF" id="PIRSF004486">
    <property type="entry name" value="MraW"/>
    <property type="match status" value="1"/>
</dbReference>
<proteinExistence type="inferred from homology"/>
<dbReference type="GO" id="GO:0005737">
    <property type="term" value="C:cytoplasm"/>
    <property type="evidence" value="ECO:0007669"/>
    <property type="project" value="UniProtKB-SubCell"/>
</dbReference>
<dbReference type="GO" id="GO:0071424">
    <property type="term" value="F:rRNA (cytosine-N4-)-methyltransferase activity"/>
    <property type="evidence" value="ECO:0007669"/>
    <property type="project" value="UniProtKB-UniRule"/>
</dbReference>
<gene>
    <name evidence="6 7" type="primary">rsmH</name>
    <name evidence="7" type="ORF">ANPL_02625</name>
</gene>
<feature type="binding site" evidence="6">
    <location>
        <position position="78"/>
    </location>
    <ligand>
        <name>S-adenosyl-L-methionine</name>
        <dbReference type="ChEBI" id="CHEBI:59789"/>
    </ligand>
</feature>
<keyword evidence="6" id="KW-0963">Cytoplasm</keyword>
<organism evidence="7 8">
    <name type="scientific">Anaplasma platys</name>
    <dbReference type="NCBI Taxonomy" id="949"/>
    <lineage>
        <taxon>Bacteria</taxon>
        <taxon>Pseudomonadati</taxon>
        <taxon>Pseudomonadota</taxon>
        <taxon>Alphaproteobacteria</taxon>
        <taxon>Rickettsiales</taxon>
        <taxon>Anaplasmataceae</taxon>
        <taxon>Anaplasma</taxon>
    </lineage>
</organism>
<dbReference type="InterPro" id="IPR029063">
    <property type="entry name" value="SAM-dependent_MTases_sf"/>
</dbReference>
<dbReference type="PANTHER" id="PTHR11265:SF0">
    <property type="entry name" value="12S RRNA N4-METHYLCYTIDINE METHYLTRANSFERASE"/>
    <property type="match status" value="1"/>
</dbReference>
<evidence type="ECO:0000256" key="3">
    <source>
        <dbReference type="ARBA" id="ARBA00022603"/>
    </source>
</evidence>
<dbReference type="Gene3D" id="1.10.150.170">
    <property type="entry name" value="Putative methyltransferase TM0872, insert domain"/>
    <property type="match status" value="1"/>
</dbReference>
<keyword evidence="4 6" id="KW-0808">Transferase</keyword>
<dbReference type="SUPFAM" id="SSF53335">
    <property type="entry name" value="S-adenosyl-L-methionine-dependent methyltransferases"/>
    <property type="match status" value="1"/>
</dbReference>
<dbReference type="SUPFAM" id="SSF81799">
    <property type="entry name" value="Putative methyltransferase TM0872, insert domain"/>
    <property type="match status" value="1"/>
</dbReference>
<keyword evidence="5 6" id="KW-0949">S-adenosyl-L-methionine</keyword>
<dbReference type="InterPro" id="IPR023397">
    <property type="entry name" value="SAM-dep_MeTrfase_MraW_recog"/>
</dbReference>
<comment type="similarity">
    <text evidence="1 6">Belongs to the methyltransferase superfamily. RsmH family.</text>
</comment>
<dbReference type="RefSeq" id="WP_272899031.1">
    <property type="nucleotide sequence ID" value="NZ_CP046391.1"/>
</dbReference>
<dbReference type="EMBL" id="CP046391">
    <property type="protein sequence ID" value="QJC27591.1"/>
    <property type="molecule type" value="Genomic_DNA"/>
</dbReference>
<dbReference type="Pfam" id="PF01795">
    <property type="entry name" value="Methyltransf_5"/>
    <property type="match status" value="1"/>
</dbReference>
<accession>A0A858PYB6</accession>
<dbReference type="NCBIfam" id="TIGR00006">
    <property type="entry name" value="16S rRNA (cytosine(1402)-N(4))-methyltransferase RsmH"/>
    <property type="match status" value="1"/>
</dbReference>
<feature type="binding site" evidence="6">
    <location>
        <position position="99"/>
    </location>
    <ligand>
        <name>S-adenosyl-L-methionine</name>
        <dbReference type="ChEBI" id="CHEBI:59789"/>
    </ligand>
</feature>
<feature type="binding site" evidence="6">
    <location>
        <position position="106"/>
    </location>
    <ligand>
        <name>S-adenosyl-L-methionine</name>
        <dbReference type="ChEBI" id="CHEBI:59789"/>
    </ligand>
</feature>
<dbReference type="PANTHER" id="PTHR11265">
    <property type="entry name" value="S-ADENOSYL-METHYLTRANSFERASE MRAW"/>
    <property type="match status" value="1"/>
</dbReference>
<keyword evidence="3 6" id="KW-0489">Methyltransferase</keyword>